<gene>
    <name evidence="1" type="ORF">LPJ66_000379</name>
</gene>
<protein>
    <submittedName>
        <fullName evidence="1">Uncharacterized protein</fullName>
    </submittedName>
</protein>
<dbReference type="Proteomes" id="UP001150581">
    <property type="component" value="Unassembled WGS sequence"/>
</dbReference>
<keyword evidence="2" id="KW-1185">Reference proteome</keyword>
<reference evidence="1" key="1">
    <citation type="submission" date="2022-07" db="EMBL/GenBank/DDBJ databases">
        <title>Phylogenomic reconstructions and comparative analyses of Kickxellomycotina fungi.</title>
        <authorList>
            <person name="Reynolds N.K."/>
            <person name="Stajich J.E."/>
            <person name="Barry K."/>
            <person name="Grigoriev I.V."/>
            <person name="Crous P."/>
            <person name="Smith M.E."/>
        </authorList>
    </citation>
    <scope>NUCLEOTIDE SEQUENCE</scope>
    <source>
        <strain evidence="1">Benny 63K</strain>
    </source>
</reference>
<dbReference type="EMBL" id="JANBPG010000009">
    <property type="protein sequence ID" value="KAJ1901983.1"/>
    <property type="molecule type" value="Genomic_DNA"/>
</dbReference>
<sequence>MHCPYFLPVMREHVVTVHRVTTATYELAHNNPNNANGKLVNKHRHTFVKEIKSECLQLIGAAGLLIMRTILAAYKSHISQRFNRELKNMVDIALDVKKMTEWRYETLTKEDGHTKKEIQQRVSKEIRILAGKMKWALLSVKTSKAGRQLDTKQISDTVLRDRMACLIKRVFGTYPEDYSFGDKGL</sequence>
<organism evidence="1 2">
    <name type="scientific">Kickxella alabastrina</name>
    <dbReference type="NCBI Taxonomy" id="61397"/>
    <lineage>
        <taxon>Eukaryota</taxon>
        <taxon>Fungi</taxon>
        <taxon>Fungi incertae sedis</taxon>
        <taxon>Zoopagomycota</taxon>
        <taxon>Kickxellomycotina</taxon>
        <taxon>Kickxellomycetes</taxon>
        <taxon>Kickxellales</taxon>
        <taxon>Kickxellaceae</taxon>
        <taxon>Kickxella</taxon>
    </lineage>
</organism>
<evidence type="ECO:0000313" key="1">
    <source>
        <dbReference type="EMBL" id="KAJ1901983.1"/>
    </source>
</evidence>
<proteinExistence type="predicted"/>
<name>A0ACC1IW99_9FUNG</name>
<accession>A0ACC1IW99</accession>
<comment type="caution">
    <text evidence="1">The sequence shown here is derived from an EMBL/GenBank/DDBJ whole genome shotgun (WGS) entry which is preliminary data.</text>
</comment>
<evidence type="ECO:0000313" key="2">
    <source>
        <dbReference type="Proteomes" id="UP001150581"/>
    </source>
</evidence>